<dbReference type="GO" id="GO:0006357">
    <property type="term" value="P:regulation of transcription by RNA polymerase II"/>
    <property type="evidence" value="ECO:0007669"/>
    <property type="project" value="InterPro"/>
</dbReference>
<dbReference type="EMBL" id="KK107455">
    <property type="protein sequence ID" value="EZA50420.1"/>
    <property type="molecule type" value="Genomic_DNA"/>
</dbReference>
<feature type="compositionally biased region" description="Polar residues" evidence="1">
    <location>
        <begin position="1"/>
        <end position="22"/>
    </location>
</feature>
<dbReference type="PANTHER" id="PTHR18834">
    <property type="entry name" value="STEROID RECEPTOR RNA ACTIVATOR 1"/>
    <property type="match status" value="1"/>
</dbReference>
<feature type="domain" description="SRA1/Sec31" evidence="2">
    <location>
        <begin position="82"/>
        <end position="205"/>
    </location>
</feature>
<name>A0A026W2W4_OOCBI</name>
<feature type="compositionally biased region" description="Polar residues" evidence="1">
    <location>
        <begin position="58"/>
        <end position="68"/>
    </location>
</feature>
<dbReference type="PANTHER" id="PTHR18834:SF2">
    <property type="entry name" value="STEROID RECEPTOR RNA ACTIVATOR 1"/>
    <property type="match status" value="1"/>
</dbReference>
<gene>
    <name evidence="4" type="ORF">DMN91_009662</name>
    <name evidence="3" type="ORF">X777_10613</name>
</gene>
<evidence type="ECO:0000313" key="3">
    <source>
        <dbReference type="EMBL" id="EZA50420.1"/>
    </source>
</evidence>
<protein>
    <submittedName>
        <fullName evidence="3">Steroid receptor RNA activator</fullName>
    </submittedName>
</protein>
<keyword evidence="3" id="KW-0675">Receptor</keyword>
<feature type="compositionally biased region" description="Polar residues" evidence="1">
    <location>
        <begin position="34"/>
        <end position="46"/>
    </location>
</feature>
<dbReference type="AlphaFoldDB" id="A0A026W2W4"/>
<organism evidence="3 5">
    <name type="scientific">Ooceraea biroi</name>
    <name type="common">Clonal raider ant</name>
    <name type="synonym">Cerapachys biroi</name>
    <dbReference type="NCBI Taxonomy" id="2015173"/>
    <lineage>
        <taxon>Eukaryota</taxon>
        <taxon>Metazoa</taxon>
        <taxon>Ecdysozoa</taxon>
        <taxon>Arthropoda</taxon>
        <taxon>Hexapoda</taxon>
        <taxon>Insecta</taxon>
        <taxon>Pterygota</taxon>
        <taxon>Neoptera</taxon>
        <taxon>Endopterygota</taxon>
        <taxon>Hymenoptera</taxon>
        <taxon>Apocrita</taxon>
        <taxon>Aculeata</taxon>
        <taxon>Formicoidea</taxon>
        <taxon>Formicidae</taxon>
        <taxon>Dorylinae</taxon>
        <taxon>Ooceraea</taxon>
    </lineage>
</organism>
<dbReference type="Pfam" id="PF07304">
    <property type="entry name" value="SRA1"/>
    <property type="match status" value="1"/>
</dbReference>
<dbReference type="Gene3D" id="1.20.940.10">
    <property type="entry name" value="Functional domain of the splicing factor Prp18"/>
    <property type="match status" value="1"/>
</dbReference>
<proteinExistence type="predicted"/>
<accession>A0A026W2W4</accession>
<dbReference type="STRING" id="2015173.A0A026W2W4"/>
<dbReference type="OMA" id="HRTIVCD"/>
<dbReference type="Proteomes" id="UP000279307">
    <property type="component" value="Chromosome 10"/>
</dbReference>
<dbReference type="Proteomes" id="UP000053097">
    <property type="component" value="Unassembled WGS sequence"/>
</dbReference>
<dbReference type="GO" id="GO:0005634">
    <property type="term" value="C:nucleus"/>
    <property type="evidence" value="ECO:0007669"/>
    <property type="project" value="TreeGrafter"/>
</dbReference>
<evidence type="ECO:0000313" key="5">
    <source>
        <dbReference type="Proteomes" id="UP000053097"/>
    </source>
</evidence>
<keyword evidence="5" id="KW-1185">Reference proteome</keyword>
<reference evidence="4" key="3">
    <citation type="submission" date="2018-07" db="EMBL/GenBank/DDBJ databases">
        <authorList>
            <person name="Mckenzie S.K."/>
            <person name="Kronauer D.J.C."/>
        </authorList>
    </citation>
    <scope>NUCLEOTIDE SEQUENCE</scope>
    <source>
        <strain evidence="4">Clonal line C1</strain>
    </source>
</reference>
<dbReference type="InterPro" id="IPR040243">
    <property type="entry name" value="Steroid_recept_RNA_1"/>
</dbReference>
<dbReference type="GO" id="GO:0003713">
    <property type="term" value="F:transcription coactivator activity"/>
    <property type="evidence" value="ECO:0007669"/>
    <property type="project" value="InterPro"/>
</dbReference>
<sequence>MEQTPASDTVSSQKSLPSSQDPGWNDPPEWALSTRPSSAGRLSTTKKLNKRVPFPLTLSPQKSNSSKTPPVLQASAAATITSAPHKPLVTPVDKNLPTTMFQSDFNKDEALIEAFTNLGTVITERKMETNTAEEILRRLDVMKTDWLKDRLNESIQRSLLDLSKALLEKDVARADRIHFALVSQHAAVCRVWIPAIRHIIFEFQRDCKDFNISELEQSQSLLLNPEMQKK</sequence>
<reference evidence="4" key="2">
    <citation type="journal article" date="2018" name="Genome Res.">
        <title>The genomic architecture and molecular evolution of ant odorant receptors.</title>
        <authorList>
            <person name="McKenzie S.K."/>
            <person name="Kronauer D.J.C."/>
        </authorList>
    </citation>
    <scope>NUCLEOTIDE SEQUENCE [LARGE SCALE GENOMIC DNA]</scope>
    <source>
        <strain evidence="4">Clonal line C1</strain>
    </source>
</reference>
<feature type="region of interest" description="Disordered" evidence="1">
    <location>
        <begin position="1"/>
        <end position="72"/>
    </location>
</feature>
<evidence type="ECO:0000259" key="2">
    <source>
        <dbReference type="Pfam" id="PF07304"/>
    </source>
</evidence>
<dbReference type="InterPro" id="IPR009917">
    <property type="entry name" value="SRA1/Sec31"/>
</dbReference>
<evidence type="ECO:0000256" key="1">
    <source>
        <dbReference type="SAM" id="MobiDB-lite"/>
    </source>
</evidence>
<reference evidence="3 5" key="1">
    <citation type="journal article" date="2014" name="Curr. Biol.">
        <title>The genome of the clonal raider ant Cerapachys biroi.</title>
        <authorList>
            <person name="Oxley P.R."/>
            <person name="Ji L."/>
            <person name="Fetter-Pruneda I."/>
            <person name="McKenzie S.K."/>
            <person name="Li C."/>
            <person name="Hu H."/>
            <person name="Zhang G."/>
            <person name="Kronauer D.J."/>
        </authorList>
    </citation>
    <scope>NUCLEOTIDE SEQUENCE [LARGE SCALE GENOMIC DNA]</scope>
</reference>
<evidence type="ECO:0000313" key="4">
    <source>
        <dbReference type="EMBL" id="RLU17427.1"/>
    </source>
</evidence>
<dbReference type="OrthoDB" id="5982138at2759"/>
<dbReference type="EMBL" id="QOIP01000010">
    <property type="protein sequence ID" value="RLU17427.1"/>
    <property type="molecule type" value="Genomic_DNA"/>
</dbReference>